<sequence length="84" mass="9420">MVESRVIRDHQIPGRVTQGPVNFKAEIVNPKNTGDGSEGHGVISRACWFARLHQKKRRVFRRGIPSSPSAINHYLTVIAPEYSP</sequence>
<gene>
    <name evidence="1" type="ORF">R1flu_024094</name>
</gene>
<dbReference type="Proteomes" id="UP001605036">
    <property type="component" value="Unassembled WGS sequence"/>
</dbReference>
<proteinExistence type="predicted"/>
<dbReference type="AlphaFoldDB" id="A0ABD1XU31"/>
<evidence type="ECO:0000313" key="2">
    <source>
        <dbReference type="Proteomes" id="UP001605036"/>
    </source>
</evidence>
<name>A0ABD1XU31_9MARC</name>
<comment type="caution">
    <text evidence="1">The sequence shown here is derived from an EMBL/GenBank/DDBJ whole genome shotgun (WGS) entry which is preliminary data.</text>
</comment>
<protein>
    <submittedName>
        <fullName evidence="1">Uncharacterized protein</fullName>
    </submittedName>
</protein>
<keyword evidence="2" id="KW-1185">Reference proteome</keyword>
<evidence type="ECO:0000313" key="1">
    <source>
        <dbReference type="EMBL" id="KAL2612402.1"/>
    </source>
</evidence>
<reference evidence="1 2" key="1">
    <citation type="submission" date="2024-09" db="EMBL/GenBank/DDBJ databases">
        <title>Chromosome-scale assembly of Riccia fluitans.</title>
        <authorList>
            <person name="Paukszto L."/>
            <person name="Sawicki J."/>
            <person name="Karawczyk K."/>
            <person name="Piernik-Szablinska J."/>
            <person name="Szczecinska M."/>
            <person name="Mazdziarz M."/>
        </authorList>
    </citation>
    <scope>NUCLEOTIDE SEQUENCE [LARGE SCALE GENOMIC DNA]</scope>
    <source>
        <strain evidence="1">Rf_01</strain>
        <tissue evidence="1">Aerial parts of the thallus</tissue>
    </source>
</reference>
<accession>A0ABD1XU31</accession>
<organism evidence="1 2">
    <name type="scientific">Riccia fluitans</name>
    <dbReference type="NCBI Taxonomy" id="41844"/>
    <lineage>
        <taxon>Eukaryota</taxon>
        <taxon>Viridiplantae</taxon>
        <taxon>Streptophyta</taxon>
        <taxon>Embryophyta</taxon>
        <taxon>Marchantiophyta</taxon>
        <taxon>Marchantiopsida</taxon>
        <taxon>Marchantiidae</taxon>
        <taxon>Marchantiales</taxon>
        <taxon>Ricciaceae</taxon>
        <taxon>Riccia</taxon>
    </lineage>
</organism>
<dbReference type="EMBL" id="JBHFFA010000007">
    <property type="protein sequence ID" value="KAL2612402.1"/>
    <property type="molecule type" value="Genomic_DNA"/>
</dbReference>